<dbReference type="RefSeq" id="XP_066926684.1">
    <property type="nucleotide sequence ID" value="XM_067070583.1"/>
</dbReference>
<dbReference type="EnsemblMetazoa" id="CLYHEMT013687.1">
    <property type="protein sequence ID" value="CLYHEMP013687.1"/>
    <property type="gene ID" value="CLYHEMG013687"/>
</dbReference>
<reference evidence="4" key="1">
    <citation type="submission" date="2021-01" db="UniProtKB">
        <authorList>
            <consortium name="EnsemblMetazoa"/>
        </authorList>
    </citation>
    <scope>IDENTIFICATION</scope>
</reference>
<dbReference type="PANTHER" id="PTHR31905">
    <property type="entry name" value="COILED-COIL DOMAIN-CONTAINING PROTEIN 58"/>
    <property type="match status" value="1"/>
</dbReference>
<evidence type="ECO:0000313" key="4">
    <source>
        <dbReference type="EnsemblMetazoa" id="CLYHEMP013687.1"/>
    </source>
</evidence>
<evidence type="ECO:0000256" key="2">
    <source>
        <dbReference type="ARBA" id="ARBA00024228"/>
    </source>
</evidence>
<dbReference type="Pfam" id="PF09774">
    <property type="entry name" value="MIX23"/>
    <property type="match status" value="1"/>
</dbReference>
<dbReference type="InterPro" id="IPR019171">
    <property type="entry name" value="MIX23"/>
</dbReference>
<dbReference type="PANTHER" id="PTHR31905:SF2">
    <property type="entry name" value="PROTEIN MIX23"/>
    <property type="match status" value="1"/>
</dbReference>
<accession>A0A7M5WVX4</accession>
<comment type="similarity">
    <text evidence="1">Belongs to the MIX23 family.</text>
</comment>
<proteinExistence type="inferred from homology"/>
<keyword evidence="5" id="KW-1185">Reference proteome</keyword>
<dbReference type="OrthoDB" id="5593818at2759"/>
<dbReference type="GO" id="GO:0005758">
    <property type="term" value="C:mitochondrial intermembrane space"/>
    <property type="evidence" value="ECO:0007669"/>
    <property type="project" value="InterPro"/>
</dbReference>
<dbReference type="AlphaFoldDB" id="A0A7M5WVX4"/>
<organism evidence="4 5">
    <name type="scientific">Clytia hemisphaerica</name>
    <dbReference type="NCBI Taxonomy" id="252671"/>
    <lineage>
        <taxon>Eukaryota</taxon>
        <taxon>Metazoa</taxon>
        <taxon>Cnidaria</taxon>
        <taxon>Hydrozoa</taxon>
        <taxon>Hydroidolina</taxon>
        <taxon>Leptothecata</taxon>
        <taxon>Obeliida</taxon>
        <taxon>Clytiidae</taxon>
        <taxon>Clytia</taxon>
    </lineage>
</organism>
<dbReference type="Proteomes" id="UP000594262">
    <property type="component" value="Unplaced"/>
</dbReference>
<evidence type="ECO:0000256" key="1">
    <source>
        <dbReference type="ARBA" id="ARBA00024204"/>
    </source>
</evidence>
<name>A0A7M5WVX4_9CNID</name>
<dbReference type="GeneID" id="136814084"/>
<evidence type="ECO:0000256" key="3">
    <source>
        <dbReference type="ARBA" id="ARBA00030733"/>
    </source>
</evidence>
<sequence>MAQAVPPITCENLRHFKETLKTLRLLDDKIIYKLNKSVPTESFKHEIDAESKCGNLYSELLSYYKAREEGINSCINQKTDRIEKLREQIETNEDATLMRELRNEQSKLRVMKSELLVEDVVKARSLKIFNERCWKAYTPPQS</sequence>
<evidence type="ECO:0000313" key="5">
    <source>
        <dbReference type="Proteomes" id="UP000594262"/>
    </source>
</evidence>
<protein>
    <recommendedName>
        <fullName evidence="2">Protein MIX23</fullName>
    </recommendedName>
    <alternativeName>
        <fullName evidence="3">Coiled-coil domain-containing protein 58</fullName>
    </alternativeName>
</protein>